<organism evidence="1 2">
    <name type="scientific">Danaus chrysippus</name>
    <name type="common">African queen</name>
    <dbReference type="NCBI Taxonomy" id="151541"/>
    <lineage>
        <taxon>Eukaryota</taxon>
        <taxon>Metazoa</taxon>
        <taxon>Ecdysozoa</taxon>
        <taxon>Arthropoda</taxon>
        <taxon>Hexapoda</taxon>
        <taxon>Insecta</taxon>
        <taxon>Pterygota</taxon>
        <taxon>Neoptera</taxon>
        <taxon>Endopterygota</taxon>
        <taxon>Lepidoptera</taxon>
        <taxon>Glossata</taxon>
        <taxon>Ditrysia</taxon>
        <taxon>Papilionoidea</taxon>
        <taxon>Nymphalidae</taxon>
        <taxon>Danainae</taxon>
        <taxon>Danaini</taxon>
        <taxon>Danaina</taxon>
        <taxon>Danaus</taxon>
        <taxon>Anosia</taxon>
    </lineage>
</organism>
<proteinExistence type="predicted"/>
<dbReference type="EMBL" id="CAKASE010000076">
    <property type="protein sequence ID" value="CAG9577721.1"/>
    <property type="molecule type" value="Genomic_DNA"/>
</dbReference>
<name>A0A8J2W921_9NEOP</name>
<sequence>MYRRILPAYHQSADHLRRTAVSTLYMPEHRVYSSVSLPLPMSLPPALSIPLPVSGSLSLPGSLPLPLPGSMLLLNNDLH</sequence>
<keyword evidence="2" id="KW-1185">Reference proteome</keyword>
<dbReference type="Proteomes" id="UP000789524">
    <property type="component" value="Unassembled WGS sequence"/>
</dbReference>
<evidence type="ECO:0000313" key="2">
    <source>
        <dbReference type="Proteomes" id="UP000789524"/>
    </source>
</evidence>
<comment type="caution">
    <text evidence="1">The sequence shown here is derived from an EMBL/GenBank/DDBJ whole genome shotgun (WGS) entry which is preliminary data.</text>
</comment>
<dbReference type="AlphaFoldDB" id="A0A8J2W921"/>
<protein>
    <submittedName>
        <fullName evidence="1">(African queen) hypothetical protein</fullName>
    </submittedName>
</protein>
<reference evidence="1" key="1">
    <citation type="submission" date="2021-09" db="EMBL/GenBank/DDBJ databases">
        <authorList>
            <person name="Martin H S."/>
        </authorList>
    </citation>
    <scope>NUCLEOTIDE SEQUENCE</scope>
</reference>
<gene>
    <name evidence="1" type="ORF">DCHRY22_LOCUS12528</name>
</gene>
<accession>A0A8J2W921</accession>
<evidence type="ECO:0000313" key="1">
    <source>
        <dbReference type="EMBL" id="CAG9577721.1"/>
    </source>
</evidence>